<dbReference type="InterPro" id="IPR013525">
    <property type="entry name" value="ABC2_TM"/>
</dbReference>
<keyword evidence="9" id="KW-1185">Reference proteome</keyword>
<sequence>MNNSFKVAKWEIKRNMMNKSFLISLIMTPALFLLFFTIPMLFSNNQSDQISILVYDELGIWDEVAPLLETDTIDAVVAPPFENEEIMKANLENSSSTAYIYITEEAFQNGEIPIYTSDDVSNMFVYEVQPLATLLQQLKLESIGLTDSQLEAVSRGVTLNAISVEDMTSEADSTTELSGGNEEATDPFKRLIPGAFAGLILFSIVITGMMIFQSASQEKKEKVAEMVLSSVTPNELMQGKILGYFVLGLVQVTVWLAIALPVVQWRTEIPIFEYLFVPELIILVFIAVAGYLLFASIFVSMGATVEDMTATSNFQGIVMMLPFIPFILIGPILSDPSGIVAKVGSYIPFSAPGVLLIRLSTMEDWPWMDIIISLAILLVSIWLFMKLAGKIFKTGILMYGKNATPKEIWKWIRQ</sequence>
<evidence type="ECO:0000313" key="9">
    <source>
        <dbReference type="Proteomes" id="UP000215224"/>
    </source>
</evidence>
<dbReference type="EMBL" id="CP018866">
    <property type="protein sequence ID" value="AST91545.1"/>
    <property type="molecule type" value="Genomic_DNA"/>
</dbReference>
<feature type="transmembrane region" description="Helical" evidence="6">
    <location>
        <begin position="365"/>
        <end position="385"/>
    </location>
</feature>
<keyword evidence="3 6" id="KW-0812">Transmembrane</keyword>
<keyword evidence="4 6" id="KW-1133">Transmembrane helix</keyword>
<dbReference type="Proteomes" id="UP000215224">
    <property type="component" value="Chromosome"/>
</dbReference>
<comment type="subcellular location">
    <subcellularLocation>
        <location evidence="1">Cell membrane</location>
        <topology evidence="1">Multi-pass membrane protein</topology>
    </subcellularLocation>
</comment>
<evidence type="ECO:0000256" key="6">
    <source>
        <dbReference type="SAM" id="Phobius"/>
    </source>
</evidence>
<accession>A0A223KPU4</accession>
<dbReference type="GO" id="GO:0005886">
    <property type="term" value="C:plasma membrane"/>
    <property type="evidence" value="ECO:0007669"/>
    <property type="project" value="UniProtKB-SubCell"/>
</dbReference>
<dbReference type="Pfam" id="PF12698">
    <property type="entry name" value="ABC2_membrane_3"/>
    <property type="match status" value="1"/>
</dbReference>
<feature type="transmembrane region" description="Helical" evidence="6">
    <location>
        <begin position="314"/>
        <end position="333"/>
    </location>
</feature>
<keyword evidence="5 6" id="KW-0472">Membrane</keyword>
<dbReference type="PANTHER" id="PTHR30294:SF29">
    <property type="entry name" value="MULTIDRUG ABC TRANSPORTER PERMEASE YBHS-RELATED"/>
    <property type="match status" value="1"/>
</dbReference>
<dbReference type="InterPro" id="IPR051449">
    <property type="entry name" value="ABC-2_transporter_component"/>
</dbReference>
<evidence type="ECO:0000256" key="1">
    <source>
        <dbReference type="ARBA" id="ARBA00004651"/>
    </source>
</evidence>
<dbReference type="PANTHER" id="PTHR30294">
    <property type="entry name" value="MEMBRANE COMPONENT OF ABC TRANSPORTER YHHJ-RELATED"/>
    <property type="match status" value="1"/>
</dbReference>
<feature type="domain" description="ABC-2 type transporter transmembrane" evidence="7">
    <location>
        <begin position="19"/>
        <end position="388"/>
    </location>
</feature>
<evidence type="ECO:0000256" key="2">
    <source>
        <dbReference type="ARBA" id="ARBA00022475"/>
    </source>
</evidence>
<organism evidence="8 9">
    <name type="scientific">Sutcliffiella cohnii</name>
    <dbReference type="NCBI Taxonomy" id="33932"/>
    <lineage>
        <taxon>Bacteria</taxon>
        <taxon>Bacillati</taxon>
        <taxon>Bacillota</taxon>
        <taxon>Bacilli</taxon>
        <taxon>Bacillales</taxon>
        <taxon>Bacillaceae</taxon>
        <taxon>Sutcliffiella</taxon>
    </lineage>
</organism>
<feature type="transmembrane region" description="Helical" evidence="6">
    <location>
        <begin position="191"/>
        <end position="212"/>
    </location>
</feature>
<gene>
    <name evidence="8" type="ORF">BC6307_09750</name>
</gene>
<evidence type="ECO:0000256" key="3">
    <source>
        <dbReference type="ARBA" id="ARBA00022692"/>
    </source>
</evidence>
<name>A0A223KPU4_9BACI</name>
<dbReference type="AlphaFoldDB" id="A0A223KPU4"/>
<proteinExistence type="predicted"/>
<protein>
    <recommendedName>
        <fullName evidence="7">ABC-2 type transporter transmembrane domain-containing protein</fullName>
    </recommendedName>
</protein>
<reference evidence="8 9" key="1">
    <citation type="submission" date="2016-12" db="EMBL/GenBank/DDBJ databases">
        <title>The whole genome sequencing and assembly of Bacillus cohnii DSM 6307T strain.</title>
        <authorList>
            <person name="Lee Y.-J."/>
            <person name="Yi H."/>
            <person name="Bahn Y.-S."/>
            <person name="Kim J.F."/>
            <person name="Lee D.-W."/>
        </authorList>
    </citation>
    <scope>NUCLEOTIDE SEQUENCE [LARGE SCALE GENOMIC DNA]</scope>
    <source>
        <strain evidence="8 9">DSM 6307</strain>
    </source>
</reference>
<evidence type="ECO:0000259" key="7">
    <source>
        <dbReference type="Pfam" id="PF12698"/>
    </source>
</evidence>
<dbReference type="STRING" id="1314751.GCA_001591425_01267"/>
<evidence type="ECO:0000256" key="4">
    <source>
        <dbReference type="ARBA" id="ARBA00022989"/>
    </source>
</evidence>
<evidence type="ECO:0000313" key="8">
    <source>
        <dbReference type="EMBL" id="AST91545.1"/>
    </source>
</evidence>
<feature type="transmembrane region" description="Helical" evidence="6">
    <location>
        <begin position="241"/>
        <end position="260"/>
    </location>
</feature>
<dbReference type="KEGG" id="bcoh:BC6307_09750"/>
<feature type="transmembrane region" description="Helical" evidence="6">
    <location>
        <begin position="280"/>
        <end position="302"/>
    </location>
</feature>
<evidence type="ECO:0000256" key="5">
    <source>
        <dbReference type="ARBA" id="ARBA00023136"/>
    </source>
</evidence>
<feature type="transmembrane region" description="Helical" evidence="6">
    <location>
        <begin position="21"/>
        <end position="42"/>
    </location>
</feature>
<dbReference type="GO" id="GO:0140359">
    <property type="term" value="F:ABC-type transporter activity"/>
    <property type="evidence" value="ECO:0007669"/>
    <property type="project" value="InterPro"/>
</dbReference>
<dbReference type="RefSeq" id="WP_066413587.1">
    <property type="nucleotide sequence ID" value="NZ_CP018866.1"/>
</dbReference>
<keyword evidence="2" id="KW-1003">Cell membrane</keyword>